<protein>
    <submittedName>
        <fullName evidence="1">Uncharacterized protein</fullName>
    </submittedName>
</protein>
<organism evidence="1 2">
    <name type="scientific">Naganishia friedmannii</name>
    <dbReference type="NCBI Taxonomy" id="89922"/>
    <lineage>
        <taxon>Eukaryota</taxon>
        <taxon>Fungi</taxon>
        <taxon>Dikarya</taxon>
        <taxon>Basidiomycota</taxon>
        <taxon>Agaricomycotina</taxon>
        <taxon>Tremellomycetes</taxon>
        <taxon>Filobasidiales</taxon>
        <taxon>Filobasidiaceae</taxon>
        <taxon>Naganishia</taxon>
    </lineage>
</organism>
<evidence type="ECO:0000313" key="1">
    <source>
        <dbReference type="EMBL" id="KAJ9097667.1"/>
    </source>
</evidence>
<comment type="caution">
    <text evidence="1">The sequence shown here is derived from an EMBL/GenBank/DDBJ whole genome shotgun (WGS) entry which is preliminary data.</text>
</comment>
<reference evidence="1" key="1">
    <citation type="submission" date="2023-04" db="EMBL/GenBank/DDBJ databases">
        <title>Draft Genome sequencing of Naganishia species isolated from polar environments using Oxford Nanopore Technology.</title>
        <authorList>
            <person name="Leo P."/>
            <person name="Venkateswaran K."/>
        </authorList>
    </citation>
    <scope>NUCLEOTIDE SEQUENCE</scope>
    <source>
        <strain evidence="1">MNA-CCFEE 5423</strain>
    </source>
</reference>
<evidence type="ECO:0000313" key="2">
    <source>
        <dbReference type="Proteomes" id="UP001227268"/>
    </source>
</evidence>
<name>A0ACC2VGH0_9TREE</name>
<gene>
    <name evidence="1" type="ORF">QFC21_004704</name>
</gene>
<dbReference type="EMBL" id="JASBWT010000016">
    <property type="protein sequence ID" value="KAJ9097667.1"/>
    <property type="molecule type" value="Genomic_DNA"/>
</dbReference>
<accession>A0ACC2VGH0</accession>
<proteinExistence type="predicted"/>
<dbReference type="Proteomes" id="UP001227268">
    <property type="component" value="Unassembled WGS sequence"/>
</dbReference>
<keyword evidence="2" id="KW-1185">Reference proteome</keyword>
<sequence>MPPPTLPSSSSNAMAEAGANAAARQHHVYLHSMDHFGRGRPFRRGPSRFKWFLLGGLAAFVLLKHRRNQQLRYGDEDECDPRRYFFACRRRVEDSIPVPASSPDARNEPTHTASVNDRLNRGEMQGREWHSRWQRHQSDTPTIAMNNHSDTISESTPKTESTGKSNVKANAEPAELLTFDNTSFDRQPARTEPTSRERMESEAMAFAEEKIDALVNLLEGLKTVSSAFRTEKHIADIGTDQLAAQRALLAFQKLNAKKE</sequence>